<dbReference type="EMBL" id="BTGU01000012">
    <property type="protein sequence ID" value="GMN41233.1"/>
    <property type="molecule type" value="Genomic_DNA"/>
</dbReference>
<dbReference type="Proteomes" id="UP001187192">
    <property type="component" value="Unassembled WGS sequence"/>
</dbReference>
<accession>A0AA88A8P7</accession>
<comment type="caution">
    <text evidence="1">The sequence shown here is derived from an EMBL/GenBank/DDBJ whole genome shotgun (WGS) entry which is preliminary data.</text>
</comment>
<proteinExistence type="predicted"/>
<dbReference type="AlphaFoldDB" id="A0AA88A8P7"/>
<protein>
    <submittedName>
        <fullName evidence="1">Uncharacterized protein</fullName>
    </submittedName>
</protein>
<evidence type="ECO:0000313" key="1">
    <source>
        <dbReference type="EMBL" id="GMN41233.1"/>
    </source>
</evidence>
<reference evidence="1" key="1">
    <citation type="submission" date="2023-07" db="EMBL/GenBank/DDBJ databases">
        <title>draft genome sequence of fig (Ficus carica).</title>
        <authorList>
            <person name="Takahashi T."/>
            <person name="Nishimura K."/>
        </authorList>
    </citation>
    <scope>NUCLEOTIDE SEQUENCE</scope>
</reference>
<dbReference type="Gramene" id="FCD_00015128-RA">
    <property type="protein sequence ID" value="FCD_00015128-RA:cds"/>
    <property type="gene ID" value="FCD_00015128"/>
</dbReference>
<keyword evidence="2" id="KW-1185">Reference proteome</keyword>
<gene>
    <name evidence="1" type="ORF">TIFTF001_010459</name>
</gene>
<organism evidence="1 2">
    <name type="scientific">Ficus carica</name>
    <name type="common">Common fig</name>
    <dbReference type="NCBI Taxonomy" id="3494"/>
    <lineage>
        <taxon>Eukaryota</taxon>
        <taxon>Viridiplantae</taxon>
        <taxon>Streptophyta</taxon>
        <taxon>Embryophyta</taxon>
        <taxon>Tracheophyta</taxon>
        <taxon>Spermatophyta</taxon>
        <taxon>Magnoliopsida</taxon>
        <taxon>eudicotyledons</taxon>
        <taxon>Gunneridae</taxon>
        <taxon>Pentapetalae</taxon>
        <taxon>rosids</taxon>
        <taxon>fabids</taxon>
        <taxon>Rosales</taxon>
        <taxon>Moraceae</taxon>
        <taxon>Ficeae</taxon>
        <taxon>Ficus</taxon>
    </lineage>
</organism>
<evidence type="ECO:0000313" key="2">
    <source>
        <dbReference type="Proteomes" id="UP001187192"/>
    </source>
</evidence>
<sequence length="39" mass="4343">MIGRCSAEKSRGETGEIKVVKVGECVWCGREDRDGEEKD</sequence>
<name>A0AA88A8P7_FICCA</name>